<evidence type="ECO:0000313" key="1">
    <source>
        <dbReference type="EMBL" id="EXC19489.1"/>
    </source>
</evidence>
<evidence type="ECO:0000313" key="2">
    <source>
        <dbReference type="Proteomes" id="UP000030645"/>
    </source>
</evidence>
<proteinExistence type="predicted"/>
<gene>
    <name evidence="1" type="ORF">L484_014119</name>
</gene>
<dbReference type="AlphaFoldDB" id="W9RZL2"/>
<protein>
    <submittedName>
        <fullName evidence="1">Uncharacterized protein</fullName>
    </submittedName>
</protein>
<reference evidence="2" key="1">
    <citation type="submission" date="2013-01" db="EMBL/GenBank/DDBJ databases">
        <title>Draft Genome Sequence of a Mulberry Tree, Morus notabilis C.K. Schneid.</title>
        <authorList>
            <person name="He N."/>
            <person name="Zhao S."/>
        </authorList>
    </citation>
    <scope>NUCLEOTIDE SEQUENCE</scope>
</reference>
<dbReference type="Proteomes" id="UP000030645">
    <property type="component" value="Unassembled WGS sequence"/>
</dbReference>
<keyword evidence="2" id="KW-1185">Reference proteome</keyword>
<organism evidence="1 2">
    <name type="scientific">Morus notabilis</name>
    <dbReference type="NCBI Taxonomy" id="981085"/>
    <lineage>
        <taxon>Eukaryota</taxon>
        <taxon>Viridiplantae</taxon>
        <taxon>Streptophyta</taxon>
        <taxon>Embryophyta</taxon>
        <taxon>Tracheophyta</taxon>
        <taxon>Spermatophyta</taxon>
        <taxon>Magnoliopsida</taxon>
        <taxon>eudicotyledons</taxon>
        <taxon>Gunneridae</taxon>
        <taxon>Pentapetalae</taxon>
        <taxon>rosids</taxon>
        <taxon>fabids</taxon>
        <taxon>Rosales</taxon>
        <taxon>Moraceae</taxon>
        <taxon>Moreae</taxon>
        <taxon>Morus</taxon>
    </lineage>
</organism>
<sequence length="88" mass="10411">MRRKPHFPYPQSISLEAFFQRLATRRALRRSAYDRSVHAWQRIGQYSFSNFSILMHSEGGKVVWTQHHLVDSPWKMLLCLYGPEESMG</sequence>
<accession>W9RZL2</accession>
<dbReference type="EMBL" id="KE345870">
    <property type="protein sequence ID" value="EXC19489.1"/>
    <property type="molecule type" value="Genomic_DNA"/>
</dbReference>
<name>W9RZL2_9ROSA</name>